<comment type="caution">
    <text evidence="1">The sequence shown here is derived from an EMBL/GenBank/DDBJ whole genome shotgun (WGS) entry which is preliminary data.</text>
</comment>
<dbReference type="AlphaFoldDB" id="A0A2M8LZV8"/>
<dbReference type="Proteomes" id="UP000230407">
    <property type="component" value="Unassembled WGS sequence"/>
</dbReference>
<name>A0A2M8LZV8_9ACTN</name>
<protein>
    <submittedName>
        <fullName evidence="1">Uncharacterized protein</fullName>
    </submittedName>
</protein>
<accession>A0A2M8LZV8</accession>
<organism evidence="1 2">
    <name type="scientific">Streptomyces carminius</name>
    <dbReference type="NCBI Taxonomy" id="2665496"/>
    <lineage>
        <taxon>Bacteria</taxon>
        <taxon>Bacillati</taxon>
        <taxon>Actinomycetota</taxon>
        <taxon>Actinomycetes</taxon>
        <taxon>Kitasatosporales</taxon>
        <taxon>Streptomycetaceae</taxon>
        <taxon>Streptomyces</taxon>
    </lineage>
</organism>
<evidence type="ECO:0000313" key="2">
    <source>
        <dbReference type="Proteomes" id="UP000230407"/>
    </source>
</evidence>
<reference evidence="1 2" key="1">
    <citation type="submission" date="2017-11" db="EMBL/GenBank/DDBJ databases">
        <title>Streptomyces carmine sp. nov., a novel actinomycete isolated from Sophora alopecuroides in Xinjiang, China.</title>
        <authorList>
            <person name="Wang Y."/>
            <person name="Luo X."/>
            <person name="Wan C."/>
            <person name="Zhang L."/>
        </authorList>
    </citation>
    <scope>NUCLEOTIDE SEQUENCE [LARGE SCALE GENOMIC DNA]</scope>
    <source>
        <strain evidence="1 2">TRM SA0054</strain>
    </source>
</reference>
<dbReference type="EMBL" id="PGGW01000040">
    <property type="protein sequence ID" value="PJE97497.1"/>
    <property type="molecule type" value="Genomic_DNA"/>
</dbReference>
<proteinExistence type="predicted"/>
<evidence type="ECO:0000313" key="1">
    <source>
        <dbReference type="EMBL" id="PJE97497.1"/>
    </source>
</evidence>
<sequence>MSARPTRPTRPARRWPAAEWWAPLVKDLAAVQRGSAALGLVVRRVALAGPRPLVEAAWPDGTAATVAPDPEAGVPALLAALGARGPVAPPPGNHDRIHWAPGRDAPPLLAYAWLLDELGSTSDAWYAYTPTPVELLEITADGTEAVGVVVGRPGRRDAVRVRAALAHRGETGGFGYAVVERAVAAGDEDGEPCPDSVAGLPVRQVTLSGG</sequence>
<dbReference type="RefSeq" id="WP_100202037.1">
    <property type="nucleotide sequence ID" value="NZ_PGGW01000040.1"/>
</dbReference>
<gene>
    <name evidence="1" type="ORF">CUT44_12515</name>
</gene>
<keyword evidence="2" id="KW-1185">Reference proteome</keyword>